<gene>
    <name evidence="4" type="ORF">GCM10022263_42640</name>
</gene>
<dbReference type="PANTHER" id="PTHR47572:SF4">
    <property type="entry name" value="LACTONASE DRP35"/>
    <property type="match status" value="1"/>
</dbReference>
<dbReference type="RefSeq" id="WP_218235915.1">
    <property type="nucleotide sequence ID" value="NZ_BAABBB010000028.1"/>
</dbReference>
<dbReference type="Proteomes" id="UP001500301">
    <property type="component" value="Unassembled WGS sequence"/>
</dbReference>
<name>A0ABP6WGL0_9ACTN</name>
<evidence type="ECO:0000256" key="1">
    <source>
        <dbReference type="ARBA" id="ARBA00008853"/>
    </source>
</evidence>
<evidence type="ECO:0000256" key="2">
    <source>
        <dbReference type="ARBA" id="ARBA00022801"/>
    </source>
</evidence>
<accession>A0ABP6WGL0</accession>
<dbReference type="PANTHER" id="PTHR47572">
    <property type="entry name" value="LIPOPROTEIN-RELATED"/>
    <property type="match status" value="1"/>
</dbReference>
<evidence type="ECO:0000259" key="3">
    <source>
        <dbReference type="Pfam" id="PF08450"/>
    </source>
</evidence>
<keyword evidence="5" id="KW-1185">Reference proteome</keyword>
<evidence type="ECO:0000313" key="5">
    <source>
        <dbReference type="Proteomes" id="UP001500301"/>
    </source>
</evidence>
<dbReference type="InterPro" id="IPR051262">
    <property type="entry name" value="SMP-30/CGR1_Lactonase"/>
</dbReference>
<proteinExistence type="inferred from homology"/>
<dbReference type="InterPro" id="IPR013658">
    <property type="entry name" value="SGL"/>
</dbReference>
<evidence type="ECO:0000313" key="4">
    <source>
        <dbReference type="EMBL" id="GAA3551260.1"/>
    </source>
</evidence>
<comment type="caution">
    <text evidence="4">The sequence shown here is derived from an EMBL/GenBank/DDBJ whole genome shotgun (WGS) entry which is preliminary data.</text>
</comment>
<protein>
    <submittedName>
        <fullName evidence="4">SMP-30/gluconolactonase/LRE family protein</fullName>
    </submittedName>
</protein>
<keyword evidence="2" id="KW-0378">Hydrolase</keyword>
<feature type="domain" description="SMP-30/Gluconolactonase/LRE-like region" evidence="3">
    <location>
        <begin position="12"/>
        <end position="249"/>
    </location>
</feature>
<sequence length="273" mass="29091">MDILVSGLGLVESPRWHDGRIWFSDWTHGRILAVDDRDRVEVVVEHTSLPLCFDFLPDGRLVLVSNQAHALLVREPDGTLATYADLAGLSSYGHNDIVVDGRGRAYVNSCDFDFAAGPPSGRQAPGFVALVLPDGSSLVVADDLAFPNGMAVTADGRTLVVADSYRGELVGFAIAEDGSLSGRRVWADLGAANPDGICLDAEGAAWYADVPHQRCVRVTEGGRVLRTVELDRGAFACAVHGDQLYVVAAHWPGPAALATFADWDGQLLRVGLG</sequence>
<organism evidence="4 5">
    <name type="scientific">Nocardioides daeguensis</name>
    <dbReference type="NCBI Taxonomy" id="908359"/>
    <lineage>
        <taxon>Bacteria</taxon>
        <taxon>Bacillati</taxon>
        <taxon>Actinomycetota</taxon>
        <taxon>Actinomycetes</taxon>
        <taxon>Propionibacteriales</taxon>
        <taxon>Nocardioidaceae</taxon>
        <taxon>Nocardioides</taxon>
    </lineage>
</organism>
<dbReference type="Pfam" id="PF08450">
    <property type="entry name" value="SGL"/>
    <property type="match status" value="1"/>
</dbReference>
<comment type="similarity">
    <text evidence="1">Belongs to the SMP-30/CGR1 family.</text>
</comment>
<reference evidence="5" key="1">
    <citation type="journal article" date="2019" name="Int. J. Syst. Evol. Microbiol.">
        <title>The Global Catalogue of Microorganisms (GCM) 10K type strain sequencing project: providing services to taxonomists for standard genome sequencing and annotation.</title>
        <authorList>
            <consortium name="The Broad Institute Genomics Platform"/>
            <consortium name="The Broad Institute Genome Sequencing Center for Infectious Disease"/>
            <person name="Wu L."/>
            <person name="Ma J."/>
        </authorList>
    </citation>
    <scope>NUCLEOTIDE SEQUENCE [LARGE SCALE GENOMIC DNA]</scope>
    <source>
        <strain evidence="5">JCM 17460</strain>
    </source>
</reference>
<dbReference type="EMBL" id="BAABBB010000028">
    <property type="protein sequence ID" value="GAA3551260.1"/>
    <property type="molecule type" value="Genomic_DNA"/>
</dbReference>